<keyword evidence="1" id="KW-0812">Transmembrane</keyword>
<dbReference type="InterPro" id="IPR001870">
    <property type="entry name" value="B30.2/SPRY"/>
</dbReference>
<sequence length="276" mass="31241">NDIKKFVFSILYSSGPWKALFFSVLIVLICLILGLVGFILYKYRFKLTGTTWLKVLKDVVFSNIEALRKYAVHFTIDRQHVYSNLRISQGGKSMKDAPGYKYTGEAFPYKLYAFGAQKYSSGRCYWEVGLVQKKVPKNYWLIGVVKEGSVASRDRSALTPSSGFWFLCSEGQNGFYTSTDQSVKLSLTPRPERLGVLLDYDDGQLSFYNVTERKHLLTISCRFSGSVVPLFNPGAGDQSPITILHCPKPEEPAAESSQPLLRSDAVRRRKCKRVRN</sequence>
<dbReference type="PRINTS" id="PR01407">
    <property type="entry name" value="BUTYPHLNCDUF"/>
</dbReference>
<feature type="transmembrane region" description="Helical" evidence="1">
    <location>
        <begin position="20"/>
        <end position="41"/>
    </location>
</feature>
<dbReference type="SMART" id="SM00449">
    <property type="entry name" value="SPRY"/>
    <property type="match status" value="1"/>
</dbReference>
<keyword evidence="1" id="KW-1133">Transmembrane helix</keyword>
<evidence type="ECO:0000313" key="4">
    <source>
        <dbReference type="Proteomes" id="UP000694427"/>
    </source>
</evidence>
<dbReference type="InterPro" id="IPR013320">
    <property type="entry name" value="ConA-like_dom_sf"/>
</dbReference>
<accession>A0A8C1NCV8</accession>
<protein>
    <recommendedName>
        <fullName evidence="2">B30.2/SPRY domain-containing protein</fullName>
    </recommendedName>
</protein>
<dbReference type="Gene3D" id="2.60.120.920">
    <property type="match status" value="1"/>
</dbReference>
<dbReference type="PROSITE" id="PS50188">
    <property type="entry name" value="B302_SPRY"/>
    <property type="match status" value="1"/>
</dbReference>
<organism evidence="3 4">
    <name type="scientific">Cyprinus carpio</name>
    <name type="common">Common carp</name>
    <dbReference type="NCBI Taxonomy" id="7962"/>
    <lineage>
        <taxon>Eukaryota</taxon>
        <taxon>Metazoa</taxon>
        <taxon>Chordata</taxon>
        <taxon>Craniata</taxon>
        <taxon>Vertebrata</taxon>
        <taxon>Euteleostomi</taxon>
        <taxon>Actinopterygii</taxon>
        <taxon>Neopterygii</taxon>
        <taxon>Teleostei</taxon>
        <taxon>Ostariophysi</taxon>
        <taxon>Cypriniformes</taxon>
        <taxon>Cyprinidae</taxon>
        <taxon>Cyprininae</taxon>
        <taxon>Cyprinus</taxon>
    </lineage>
</organism>
<dbReference type="Proteomes" id="UP000694427">
    <property type="component" value="Unplaced"/>
</dbReference>
<dbReference type="InterPro" id="IPR003877">
    <property type="entry name" value="SPRY_dom"/>
</dbReference>
<reference evidence="3" key="1">
    <citation type="submission" date="2025-08" db="UniProtKB">
        <authorList>
            <consortium name="Ensembl"/>
        </authorList>
    </citation>
    <scope>IDENTIFICATION</scope>
</reference>
<dbReference type="PANTHER" id="PTHR24103">
    <property type="entry name" value="E3 UBIQUITIN-PROTEIN LIGASE TRIM"/>
    <property type="match status" value="1"/>
</dbReference>
<reference evidence="3" key="2">
    <citation type="submission" date="2025-09" db="UniProtKB">
        <authorList>
            <consortium name="Ensembl"/>
        </authorList>
    </citation>
    <scope>IDENTIFICATION</scope>
</reference>
<dbReference type="InterPro" id="IPR050143">
    <property type="entry name" value="TRIM/RBCC"/>
</dbReference>
<keyword evidence="1" id="KW-0472">Membrane</keyword>
<evidence type="ECO:0000313" key="3">
    <source>
        <dbReference type="Ensembl" id="ENSCCRP00010090391.1"/>
    </source>
</evidence>
<proteinExistence type="predicted"/>
<dbReference type="AlphaFoldDB" id="A0A8C1NCV8"/>
<evidence type="ECO:0000259" key="2">
    <source>
        <dbReference type="PROSITE" id="PS50188"/>
    </source>
</evidence>
<dbReference type="InterPro" id="IPR043136">
    <property type="entry name" value="B30.2/SPRY_sf"/>
</dbReference>
<keyword evidence="4" id="KW-1185">Reference proteome</keyword>
<evidence type="ECO:0000256" key="1">
    <source>
        <dbReference type="SAM" id="Phobius"/>
    </source>
</evidence>
<dbReference type="Pfam" id="PF00622">
    <property type="entry name" value="SPRY"/>
    <property type="match status" value="1"/>
</dbReference>
<feature type="domain" description="B30.2/SPRY" evidence="2">
    <location>
        <begin position="54"/>
        <end position="250"/>
    </location>
</feature>
<dbReference type="Ensembl" id="ENSCCRT00010100240.1">
    <property type="protein sequence ID" value="ENSCCRP00010090391.1"/>
    <property type="gene ID" value="ENSCCRG00010039524.1"/>
</dbReference>
<dbReference type="InterPro" id="IPR003879">
    <property type="entry name" value="Butyrophylin_SPRY"/>
</dbReference>
<dbReference type="SUPFAM" id="SSF49899">
    <property type="entry name" value="Concanavalin A-like lectins/glucanases"/>
    <property type="match status" value="1"/>
</dbReference>
<name>A0A8C1NCV8_CYPCA</name>